<feature type="transmembrane region" description="Helical" evidence="7">
    <location>
        <begin position="136"/>
        <end position="155"/>
    </location>
</feature>
<feature type="transmembrane region" description="Helical" evidence="7">
    <location>
        <begin position="189"/>
        <end position="206"/>
    </location>
</feature>
<feature type="transmembrane region" description="Helical" evidence="7">
    <location>
        <begin position="462"/>
        <end position="482"/>
    </location>
</feature>
<comment type="subcellular location">
    <subcellularLocation>
        <location evidence="1">Membrane</location>
        <topology evidence="1">Multi-pass membrane protein</topology>
    </subcellularLocation>
</comment>
<dbReference type="Proteomes" id="UP000595140">
    <property type="component" value="Unassembled WGS sequence"/>
</dbReference>
<protein>
    <recommendedName>
        <fullName evidence="8">Major facilitator superfamily (MFS) profile domain-containing protein</fullName>
    </recommendedName>
</protein>
<proteinExistence type="inferred from homology"/>
<feature type="transmembrane region" description="Helical" evidence="7">
    <location>
        <begin position="371"/>
        <end position="392"/>
    </location>
</feature>
<evidence type="ECO:0000259" key="8">
    <source>
        <dbReference type="PROSITE" id="PS50850"/>
    </source>
</evidence>
<comment type="similarity">
    <text evidence="5">Belongs to the major facilitator superfamily. Phosphate:H(+) symporter (TC 2.A.1.9) family.</text>
</comment>
<evidence type="ECO:0000256" key="6">
    <source>
        <dbReference type="ARBA" id="ARBA00049011"/>
    </source>
</evidence>
<feature type="transmembrane region" description="Helical" evidence="7">
    <location>
        <begin position="342"/>
        <end position="359"/>
    </location>
</feature>
<keyword evidence="4 7" id="KW-0472">Membrane</keyword>
<name>A0A484M1Z0_9ASTE</name>
<evidence type="ECO:0000256" key="4">
    <source>
        <dbReference type="ARBA" id="ARBA00023136"/>
    </source>
</evidence>
<comment type="catalytic activity">
    <reaction evidence="6">
        <text>phosphate(in) + H(+)(in) = phosphate(out) + H(+)(out)</text>
        <dbReference type="Rhea" id="RHEA:29939"/>
        <dbReference type="ChEBI" id="CHEBI:15378"/>
        <dbReference type="ChEBI" id="CHEBI:43474"/>
    </reaction>
    <physiologicalReaction direction="right-to-left" evidence="6">
        <dbReference type="Rhea" id="RHEA:29941"/>
    </physiologicalReaction>
</comment>
<dbReference type="Gene3D" id="1.20.1250.20">
    <property type="entry name" value="MFS general substrate transporter like domains"/>
    <property type="match status" value="1"/>
</dbReference>
<feature type="transmembrane region" description="Helical" evidence="7">
    <location>
        <begin position="401"/>
        <end position="420"/>
    </location>
</feature>
<evidence type="ECO:0000256" key="3">
    <source>
        <dbReference type="ARBA" id="ARBA00022989"/>
    </source>
</evidence>
<evidence type="ECO:0000256" key="2">
    <source>
        <dbReference type="ARBA" id="ARBA00022692"/>
    </source>
</evidence>
<evidence type="ECO:0000313" key="9">
    <source>
        <dbReference type="EMBL" id="VFQ82464.1"/>
    </source>
</evidence>
<feature type="transmembrane region" description="Helical" evidence="7">
    <location>
        <begin position="162"/>
        <end position="183"/>
    </location>
</feature>
<dbReference type="InterPro" id="IPR020846">
    <property type="entry name" value="MFS_dom"/>
</dbReference>
<dbReference type="GO" id="GO:0022857">
    <property type="term" value="F:transmembrane transporter activity"/>
    <property type="evidence" value="ECO:0007669"/>
    <property type="project" value="InterPro"/>
</dbReference>
<dbReference type="PROSITE" id="PS50850">
    <property type="entry name" value="MFS"/>
    <property type="match status" value="1"/>
</dbReference>
<reference evidence="9 10" key="1">
    <citation type="submission" date="2018-04" db="EMBL/GenBank/DDBJ databases">
        <authorList>
            <person name="Vogel A."/>
        </authorList>
    </citation>
    <scope>NUCLEOTIDE SEQUENCE [LARGE SCALE GENOMIC DNA]</scope>
</reference>
<feature type="transmembrane region" description="Helical" evidence="7">
    <location>
        <begin position="432"/>
        <end position="450"/>
    </location>
</feature>
<evidence type="ECO:0000313" key="10">
    <source>
        <dbReference type="Proteomes" id="UP000595140"/>
    </source>
</evidence>
<feature type="domain" description="Major facilitator superfamily (MFS) profile" evidence="8">
    <location>
        <begin position="50"/>
        <end position="517"/>
    </location>
</feature>
<dbReference type="PANTHER" id="PTHR24064">
    <property type="entry name" value="SOLUTE CARRIER FAMILY 22 MEMBER"/>
    <property type="match status" value="1"/>
</dbReference>
<feature type="transmembrane region" description="Helical" evidence="7">
    <location>
        <begin position="245"/>
        <end position="267"/>
    </location>
</feature>
<dbReference type="InterPro" id="IPR036259">
    <property type="entry name" value="MFS_trans_sf"/>
</dbReference>
<keyword evidence="10" id="KW-1185">Reference proteome</keyword>
<dbReference type="OrthoDB" id="5296287at2759"/>
<evidence type="ECO:0000256" key="1">
    <source>
        <dbReference type="ARBA" id="ARBA00004141"/>
    </source>
</evidence>
<dbReference type="SUPFAM" id="SSF103473">
    <property type="entry name" value="MFS general substrate transporter"/>
    <property type="match status" value="1"/>
</dbReference>
<sequence length="531" mass="57423">MSSDRRPEEDPLLLVLPTTAAAAAKARSKRSYDDAVESCIGSFGWAQLLQVSLTSLAWFFDAHQTFITIFTDLVPTWHCETTTVSSECRGDMKATDACALPRDAWAWDAPAQTSVVSEWSLECAGPLVTGLPSTSYFVGCLVGGMVLSTFADSTLGRKKMLALSCLLMNVASILTAAASNVWVYSFCRFLSGFGRATIGTCALVLATEIVGRRWRGQVGIVGFICFSLGFLSLPAIAYLNSGYSWRYLYLWTGVPGVVHSLMVFFFVSESPRWLYVRGLTTDFIQTIRSIAPPDTRNSITCSFFGSFIIQENQDELDSTNPPMDLYLALKVLLNKGWAVRRLLAVMGAGFGLGLVYYGIPLSAGEMPFSIYLSTALNALSELPAALITSLVIDKLRRKSSLLGLGVLCCVCCGGCAVMVGDQLKVAQIGLEVVAFFAGCTGFNVLLIYTLDLFPTCVRSSAVAMVRQALVLGGAVSPFLVGLGRSNRYYSYGVFGLAVGACCSVVFSLPETFGRKVSDTIEEEEDGLQQER</sequence>
<keyword evidence="2 7" id="KW-0812">Transmembrane</keyword>
<dbReference type="Pfam" id="PF07690">
    <property type="entry name" value="MFS_1"/>
    <property type="match status" value="1"/>
</dbReference>
<dbReference type="EMBL" id="OOIL02002358">
    <property type="protein sequence ID" value="VFQ82464.1"/>
    <property type="molecule type" value="Genomic_DNA"/>
</dbReference>
<evidence type="ECO:0000256" key="5">
    <source>
        <dbReference type="ARBA" id="ARBA00044504"/>
    </source>
</evidence>
<gene>
    <name evidence="9" type="ORF">CCAM_LOCUS24240</name>
</gene>
<accession>A0A484M1Z0</accession>
<feature type="transmembrane region" description="Helical" evidence="7">
    <location>
        <begin position="218"/>
        <end position="239"/>
    </location>
</feature>
<dbReference type="InterPro" id="IPR011701">
    <property type="entry name" value="MFS"/>
</dbReference>
<keyword evidence="3 7" id="KW-1133">Transmembrane helix</keyword>
<dbReference type="AlphaFoldDB" id="A0A484M1Z0"/>
<feature type="transmembrane region" description="Helical" evidence="7">
    <location>
        <begin position="488"/>
        <end position="508"/>
    </location>
</feature>
<evidence type="ECO:0000256" key="7">
    <source>
        <dbReference type="SAM" id="Phobius"/>
    </source>
</evidence>
<dbReference type="GO" id="GO:0016020">
    <property type="term" value="C:membrane"/>
    <property type="evidence" value="ECO:0007669"/>
    <property type="project" value="UniProtKB-SubCell"/>
</dbReference>
<organism evidence="9 10">
    <name type="scientific">Cuscuta campestris</name>
    <dbReference type="NCBI Taxonomy" id="132261"/>
    <lineage>
        <taxon>Eukaryota</taxon>
        <taxon>Viridiplantae</taxon>
        <taxon>Streptophyta</taxon>
        <taxon>Embryophyta</taxon>
        <taxon>Tracheophyta</taxon>
        <taxon>Spermatophyta</taxon>
        <taxon>Magnoliopsida</taxon>
        <taxon>eudicotyledons</taxon>
        <taxon>Gunneridae</taxon>
        <taxon>Pentapetalae</taxon>
        <taxon>asterids</taxon>
        <taxon>lamiids</taxon>
        <taxon>Solanales</taxon>
        <taxon>Convolvulaceae</taxon>
        <taxon>Cuscuteae</taxon>
        <taxon>Cuscuta</taxon>
        <taxon>Cuscuta subgen. Grammica</taxon>
        <taxon>Cuscuta sect. Cleistogrammica</taxon>
    </lineage>
</organism>